<keyword evidence="1" id="KW-1133">Transmembrane helix</keyword>
<name>A0ABW3FIC7_9HYPH</name>
<feature type="transmembrane region" description="Helical" evidence="1">
    <location>
        <begin position="200"/>
        <end position="219"/>
    </location>
</feature>
<feature type="transmembrane region" description="Helical" evidence="1">
    <location>
        <begin position="225"/>
        <end position="244"/>
    </location>
</feature>
<feature type="transmembrane region" description="Helical" evidence="1">
    <location>
        <begin position="82"/>
        <end position="104"/>
    </location>
</feature>
<keyword evidence="1" id="KW-0812">Transmembrane</keyword>
<dbReference type="InterPro" id="IPR036938">
    <property type="entry name" value="PAP2/HPO_sf"/>
</dbReference>
<dbReference type="SUPFAM" id="SSF48317">
    <property type="entry name" value="Acid phosphatase/Vanadium-dependent haloperoxidase"/>
    <property type="match status" value="1"/>
</dbReference>
<evidence type="ECO:0000313" key="4">
    <source>
        <dbReference type="Proteomes" id="UP001597101"/>
    </source>
</evidence>
<keyword evidence="4" id="KW-1185">Reference proteome</keyword>
<evidence type="ECO:0000256" key="1">
    <source>
        <dbReference type="SAM" id="Phobius"/>
    </source>
</evidence>
<evidence type="ECO:0000259" key="2">
    <source>
        <dbReference type="Pfam" id="PF01569"/>
    </source>
</evidence>
<gene>
    <name evidence="3" type="ORF">ACFQ14_09575</name>
</gene>
<dbReference type="EMBL" id="JBHTJV010000009">
    <property type="protein sequence ID" value="MFD0916655.1"/>
    <property type="molecule type" value="Genomic_DNA"/>
</dbReference>
<dbReference type="Gene3D" id="1.20.144.10">
    <property type="entry name" value="Phosphatidic acid phosphatase type 2/haloperoxidase"/>
    <property type="match status" value="1"/>
</dbReference>
<proteinExistence type="predicted"/>
<organism evidence="3 4">
    <name type="scientific">Pseudahrensia aquimaris</name>
    <dbReference type="NCBI Taxonomy" id="744461"/>
    <lineage>
        <taxon>Bacteria</taxon>
        <taxon>Pseudomonadati</taxon>
        <taxon>Pseudomonadota</taxon>
        <taxon>Alphaproteobacteria</taxon>
        <taxon>Hyphomicrobiales</taxon>
        <taxon>Ahrensiaceae</taxon>
        <taxon>Pseudahrensia</taxon>
    </lineage>
</organism>
<comment type="caution">
    <text evidence="3">The sequence shown here is derived from an EMBL/GenBank/DDBJ whole genome shotgun (WGS) entry which is preliminary data.</text>
</comment>
<dbReference type="Proteomes" id="UP001597101">
    <property type="component" value="Unassembled WGS sequence"/>
</dbReference>
<protein>
    <submittedName>
        <fullName evidence="3">Phosphatase PAP2 family protein</fullName>
    </submittedName>
</protein>
<sequence length="264" mass="28960">MPATTPMPPLTPSHPLARTSTLVLAIVATIAVLFLWRSIQDIDIAISRTFYLEVACSQLAPQGKTCGYFPLIEDAFMRQIRIIGYVIPLGLMVIMLLWGLGNLIAGYNPNRRNWQAPLAGTIAGLLGPLIIVNLVLKTFKGRARPYQVDTFGGDAQFTLPGTITDQCDFNCSFPSGEAAAATWMLVLVPFLPASWRRNSLAIILFLIIAISFLRVAFGRHFTSDVTMGVMLTLVSIAASFWLVARVPSGWHRIRGTRGKKLETA</sequence>
<reference evidence="4" key="1">
    <citation type="journal article" date="2019" name="Int. J. Syst. Evol. Microbiol.">
        <title>The Global Catalogue of Microorganisms (GCM) 10K type strain sequencing project: providing services to taxonomists for standard genome sequencing and annotation.</title>
        <authorList>
            <consortium name="The Broad Institute Genomics Platform"/>
            <consortium name="The Broad Institute Genome Sequencing Center for Infectious Disease"/>
            <person name="Wu L."/>
            <person name="Ma J."/>
        </authorList>
    </citation>
    <scope>NUCLEOTIDE SEQUENCE [LARGE SCALE GENOMIC DNA]</scope>
    <source>
        <strain evidence="4">CCUG 60023</strain>
    </source>
</reference>
<feature type="domain" description="Phosphatidic acid phosphatase type 2/haloperoxidase" evidence="2">
    <location>
        <begin position="129"/>
        <end position="244"/>
    </location>
</feature>
<feature type="transmembrane region" description="Helical" evidence="1">
    <location>
        <begin position="20"/>
        <end position="39"/>
    </location>
</feature>
<accession>A0ABW3FIC7</accession>
<dbReference type="RefSeq" id="WP_377212512.1">
    <property type="nucleotide sequence ID" value="NZ_JBHTJV010000009.1"/>
</dbReference>
<feature type="transmembrane region" description="Helical" evidence="1">
    <location>
        <begin position="116"/>
        <end position="136"/>
    </location>
</feature>
<dbReference type="InterPro" id="IPR000326">
    <property type="entry name" value="PAP2/HPO"/>
</dbReference>
<keyword evidence="1" id="KW-0472">Membrane</keyword>
<dbReference type="Pfam" id="PF01569">
    <property type="entry name" value="PAP2"/>
    <property type="match status" value="1"/>
</dbReference>
<evidence type="ECO:0000313" key="3">
    <source>
        <dbReference type="EMBL" id="MFD0916655.1"/>
    </source>
</evidence>